<dbReference type="NCBIfam" id="NF001099">
    <property type="entry name" value="PRK00132.1"/>
    <property type="match status" value="1"/>
</dbReference>
<dbReference type="SUPFAM" id="SSF54211">
    <property type="entry name" value="Ribosomal protein S5 domain 2-like"/>
    <property type="match status" value="1"/>
</dbReference>
<comment type="similarity">
    <text evidence="1 5 6">Belongs to the universal ribosomal protein uS9 family.</text>
</comment>
<dbReference type="InterPro" id="IPR014721">
    <property type="entry name" value="Ribsml_uS5_D2-typ_fold_subgr"/>
</dbReference>
<accession>A0ABX0XCR6</accession>
<evidence type="ECO:0000256" key="6">
    <source>
        <dbReference type="RuleBase" id="RU003815"/>
    </source>
</evidence>
<proteinExistence type="inferred from homology"/>
<dbReference type="InterPro" id="IPR023035">
    <property type="entry name" value="Ribosomal_uS9_bac/plastid"/>
</dbReference>
<dbReference type="PROSITE" id="PS00360">
    <property type="entry name" value="RIBOSOMAL_S9"/>
    <property type="match status" value="1"/>
</dbReference>
<sequence length="129" mass="14524">MEMINALGRRKASVARVYLTQGTGNIIVNGKDYKEYIPQTHLQPSITQPFTIIDVDNGIYDIKVNVSGGGIKGQTEAIRLGISRALVKLNEDFRGPLKSQKMLTRDARVVERKKYGKPKARKSFQFSKR</sequence>
<dbReference type="Gene3D" id="3.30.230.10">
    <property type="match status" value="1"/>
</dbReference>
<keyword evidence="3 5" id="KW-0687">Ribonucleoprotein</keyword>
<dbReference type="InterPro" id="IPR020568">
    <property type="entry name" value="Ribosomal_Su5_D2-typ_SF"/>
</dbReference>
<keyword evidence="2 5" id="KW-0689">Ribosomal protein</keyword>
<dbReference type="GO" id="GO:0005840">
    <property type="term" value="C:ribosome"/>
    <property type="evidence" value="ECO:0007669"/>
    <property type="project" value="UniProtKB-KW"/>
</dbReference>
<protein>
    <recommendedName>
        <fullName evidence="4 5">Small ribosomal subunit protein uS9</fullName>
    </recommendedName>
</protein>
<organism evidence="7 8">
    <name type="scientific">Neolewinella antarctica</name>
    <dbReference type="NCBI Taxonomy" id="442734"/>
    <lineage>
        <taxon>Bacteria</taxon>
        <taxon>Pseudomonadati</taxon>
        <taxon>Bacteroidota</taxon>
        <taxon>Saprospiria</taxon>
        <taxon>Saprospirales</taxon>
        <taxon>Lewinellaceae</taxon>
        <taxon>Neolewinella</taxon>
    </lineage>
</organism>
<dbReference type="PANTHER" id="PTHR21569">
    <property type="entry name" value="RIBOSOMAL PROTEIN S9"/>
    <property type="match status" value="1"/>
</dbReference>
<evidence type="ECO:0000313" key="8">
    <source>
        <dbReference type="Proteomes" id="UP000770785"/>
    </source>
</evidence>
<evidence type="ECO:0000313" key="7">
    <source>
        <dbReference type="EMBL" id="NJC26628.1"/>
    </source>
</evidence>
<comment type="caution">
    <text evidence="7">The sequence shown here is derived from an EMBL/GenBank/DDBJ whole genome shotgun (WGS) entry which is preliminary data.</text>
</comment>
<dbReference type="InterPro" id="IPR020574">
    <property type="entry name" value="Ribosomal_uS9_CS"/>
</dbReference>
<keyword evidence="8" id="KW-1185">Reference proteome</keyword>
<dbReference type="HAMAP" id="MF_00532_B">
    <property type="entry name" value="Ribosomal_uS9_B"/>
    <property type="match status" value="1"/>
</dbReference>
<evidence type="ECO:0000256" key="2">
    <source>
        <dbReference type="ARBA" id="ARBA00022980"/>
    </source>
</evidence>
<evidence type="ECO:0000256" key="5">
    <source>
        <dbReference type="HAMAP-Rule" id="MF_00532"/>
    </source>
</evidence>
<evidence type="ECO:0000256" key="3">
    <source>
        <dbReference type="ARBA" id="ARBA00023274"/>
    </source>
</evidence>
<dbReference type="Proteomes" id="UP000770785">
    <property type="component" value="Unassembled WGS sequence"/>
</dbReference>
<evidence type="ECO:0000256" key="4">
    <source>
        <dbReference type="ARBA" id="ARBA00035259"/>
    </source>
</evidence>
<gene>
    <name evidence="5" type="primary">rpsI</name>
    <name evidence="7" type="ORF">GGR27_002138</name>
</gene>
<reference evidence="7 8" key="1">
    <citation type="submission" date="2020-03" db="EMBL/GenBank/DDBJ databases">
        <title>Genomic Encyclopedia of Type Strains, Phase IV (KMG-IV): sequencing the most valuable type-strain genomes for metagenomic binning, comparative biology and taxonomic classification.</title>
        <authorList>
            <person name="Goeker M."/>
        </authorList>
    </citation>
    <scope>NUCLEOTIDE SEQUENCE [LARGE SCALE GENOMIC DNA]</scope>
    <source>
        <strain evidence="7 8">DSM 105096</strain>
    </source>
</reference>
<dbReference type="EMBL" id="JAATJH010000003">
    <property type="protein sequence ID" value="NJC26628.1"/>
    <property type="molecule type" value="Genomic_DNA"/>
</dbReference>
<dbReference type="InterPro" id="IPR000754">
    <property type="entry name" value="Ribosomal_uS9"/>
</dbReference>
<dbReference type="RefSeq" id="WP_168037395.1">
    <property type="nucleotide sequence ID" value="NZ_JAATJH010000003.1"/>
</dbReference>
<dbReference type="PANTHER" id="PTHR21569:SF1">
    <property type="entry name" value="SMALL RIBOSOMAL SUBUNIT PROTEIN US9M"/>
    <property type="match status" value="1"/>
</dbReference>
<dbReference type="Pfam" id="PF00380">
    <property type="entry name" value="Ribosomal_S9"/>
    <property type="match status" value="1"/>
</dbReference>
<name>A0ABX0XCR6_9BACT</name>
<evidence type="ECO:0000256" key="1">
    <source>
        <dbReference type="ARBA" id="ARBA00005251"/>
    </source>
</evidence>